<proteinExistence type="predicted"/>
<organism evidence="2 3">
    <name type="scientific">Orchesella dallaii</name>
    <dbReference type="NCBI Taxonomy" id="48710"/>
    <lineage>
        <taxon>Eukaryota</taxon>
        <taxon>Metazoa</taxon>
        <taxon>Ecdysozoa</taxon>
        <taxon>Arthropoda</taxon>
        <taxon>Hexapoda</taxon>
        <taxon>Collembola</taxon>
        <taxon>Entomobryomorpha</taxon>
        <taxon>Entomobryoidea</taxon>
        <taxon>Orchesellidae</taxon>
        <taxon>Orchesellinae</taxon>
        <taxon>Orchesella</taxon>
    </lineage>
</organism>
<dbReference type="EMBL" id="CAXLJM020000035">
    <property type="protein sequence ID" value="CAL8104532.1"/>
    <property type="molecule type" value="Genomic_DNA"/>
</dbReference>
<dbReference type="Proteomes" id="UP001642540">
    <property type="component" value="Unassembled WGS sequence"/>
</dbReference>
<evidence type="ECO:0000313" key="3">
    <source>
        <dbReference type="Proteomes" id="UP001642540"/>
    </source>
</evidence>
<evidence type="ECO:0000313" key="2">
    <source>
        <dbReference type="EMBL" id="CAL8104532.1"/>
    </source>
</evidence>
<evidence type="ECO:0000256" key="1">
    <source>
        <dbReference type="SAM" id="MobiDB-lite"/>
    </source>
</evidence>
<accession>A0ABP1QIX5</accession>
<keyword evidence="3" id="KW-1185">Reference proteome</keyword>
<feature type="region of interest" description="Disordered" evidence="1">
    <location>
        <begin position="46"/>
        <end position="69"/>
    </location>
</feature>
<gene>
    <name evidence="2" type="ORF">ODALV1_LOCUS11789</name>
</gene>
<protein>
    <submittedName>
        <fullName evidence="2">Uncharacterized protein</fullName>
    </submittedName>
</protein>
<reference evidence="2 3" key="1">
    <citation type="submission" date="2024-08" db="EMBL/GenBank/DDBJ databases">
        <authorList>
            <person name="Cucini C."/>
            <person name="Frati F."/>
        </authorList>
    </citation>
    <scope>NUCLEOTIDE SEQUENCE [LARGE SCALE GENOMIC DNA]</scope>
</reference>
<name>A0ABP1QIX5_9HEXA</name>
<sequence>MLPAKFQLKAAFLQRSASVASLVAWKERFDMGKFVKHPSFVSYASGSDDEGENFGVEKGSQAPVNDDPPSYPEVTAPSQEFEVQDDDFEEAGCSSKMIKLKSCAQDYTALENYFKKKLSIKTNPGRKETREDVRKARESVYNWINELPEGNNLEEFLEAYGIPLEGVDMEELKRKLKLFLDERMAGVTLDLDDPASDIQQEMSMSELHRQRQLKSLEELAHEDNLEKWLESLDVPFFRPIPETKDEIRKYLNLKPGEPIVLPPQINPDDGPNVTAFVPKWQELIEKMKDLKNEEELDKWLDGLEVPCNVPKAKVQAEIKKFFMHETFQSFAGKSPIFQERTLARELWEKFENAGLWKQVAIIAGTTAALGVLAVVSTTLLSFAMPAAVVGSTPYFTEVFAQYFLQRQEVCFNLLNFHAQNAKPLSTAWAKQYILWKYC</sequence>
<comment type="caution">
    <text evidence="2">The sequence shown here is derived from an EMBL/GenBank/DDBJ whole genome shotgun (WGS) entry which is preliminary data.</text>
</comment>